<accession>A0A5B8MMF1</accession>
<evidence type="ECO:0008006" key="12">
    <source>
        <dbReference type="Google" id="ProtNLM"/>
    </source>
</evidence>
<dbReference type="OrthoDB" id="7481291at2759"/>
<comment type="subcellular location">
    <subcellularLocation>
        <location evidence="1">Mitochondrion</location>
    </subcellularLocation>
</comment>
<name>A0A5B8MMF1_9CHLO</name>
<reference evidence="10 11" key="1">
    <citation type="submission" date="2018-07" db="EMBL/GenBank/DDBJ databases">
        <title>The complete nuclear genome of the prasinophyte Chloropicon primus (CCMP1205).</title>
        <authorList>
            <person name="Pombert J.-F."/>
            <person name="Otis C."/>
            <person name="Turmel M."/>
            <person name="Lemieux C."/>
        </authorList>
    </citation>
    <scope>NUCLEOTIDE SEQUENCE [LARGE SCALE GENOMIC DNA]</scope>
    <source>
        <strain evidence="10 11">CCMP1205</strain>
    </source>
</reference>
<dbReference type="STRING" id="1764295.A0A5B8MMF1"/>
<evidence type="ECO:0000256" key="1">
    <source>
        <dbReference type="ARBA" id="ARBA00004173"/>
    </source>
</evidence>
<gene>
    <name evidence="10" type="ORF">A3770_04p30500</name>
</gene>
<keyword evidence="6" id="KW-0496">Mitochondrion</keyword>
<evidence type="ECO:0000256" key="5">
    <source>
        <dbReference type="ARBA" id="ARBA00023010"/>
    </source>
</evidence>
<evidence type="ECO:0000256" key="6">
    <source>
        <dbReference type="ARBA" id="ARBA00023128"/>
    </source>
</evidence>
<proteinExistence type="predicted"/>
<dbReference type="InterPro" id="IPR039289">
    <property type="entry name" value="CHCHD4"/>
</dbReference>
<keyword evidence="8" id="KW-0676">Redox-active center</keyword>
<dbReference type="Proteomes" id="UP000316726">
    <property type="component" value="Chromosome 4"/>
</dbReference>
<keyword evidence="4" id="KW-0560">Oxidoreductase</keyword>
<keyword evidence="5" id="KW-0811">Translocation</keyword>
<dbReference type="PANTHER" id="PTHR21622:SF0">
    <property type="entry name" value="COILED-COIL-HELIX-COILED-COIL-HELIX DOMAIN CONTAINING 4"/>
    <property type="match status" value="1"/>
</dbReference>
<evidence type="ECO:0000256" key="9">
    <source>
        <dbReference type="SAM" id="MobiDB-lite"/>
    </source>
</evidence>
<evidence type="ECO:0000256" key="8">
    <source>
        <dbReference type="ARBA" id="ARBA00023284"/>
    </source>
</evidence>
<organism evidence="10 11">
    <name type="scientific">Chloropicon primus</name>
    <dbReference type="NCBI Taxonomy" id="1764295"/>
    <lineage>
        <taxon>Eukaryota</taxon>
        <taxon>Viridiplantae</taxon>
        <taxon>Chlorophyta</taxon>
        <taxon>Chloropicophyceae</taxon>
        <taxon>Chloropicales</taxon>
        <taxon>Chloropicaceae</taxon>
        <taxon>Chloropicon</taxon>
    </lineage>
</organism>
<evidence type="ECO:0000256" key="7">
    <source>
        <dbReference type="ARBA" id="ARBA00023157"/>
    </source>
</evidence>
<evidence type="ECO:0000313" key="10">
    <source>
        <dbReference type="EMBL" id="QDZ20532.1"/>
    </source>
</evidence>
<sequence length="97" mass="10983">MAGRPKEKISRTEEEGEREEKVQRKIDEALACDCVSDLKEGPCGSPFIEAFSCFIRSQEPGFQDTDCSDAFGKLKDCMILHPEQFEDFADAFKPKED</sequence>
<keyword evidence="3" id="KW-0653">Protein transport</keyword>
<dbReference type="PANTHER" id="PTHR21622">
    <property type="entry name" value="COILED-COIL-HELIX-COILED-COIL-HELIX DOMAIN CONTAINING 4"/>
    <property type="match status" value="1"/>
</dbReference>
<protein>
    <recommendedName>
        <fullName evidence="12">CHCH domain-containing protein</fullName>
    </recommendedName>
</protein>
<dbReference type="AlphaFoldDB" id="A0A5B8MMF1"/>
<dbReference type="GO" id="GO:0045041">
    <property type="term" value="P:protein import into mitochondrial intermembrane space"/>
    <property type="evidence" value="ECO:0007669"/>
    <property type="project" value="InterPro"/>
</dbReference>
<dbReference type="GO" id="GO:0015035">
    <property type="term" value="F:protein-disulfide reductase activity"/>
    <property type="evidence" value="ECO:0007669"/>
    <property type="project" value="InterPro"/>
</dbReference>
<evidence type="ECO:0000256" key="2">
    <source>
        <dbReference type="ARBA" id="ARBA00022448"/>
    </source>
</evidence>
<dbReference type="GO" id="GO:0005758">
    <property type="term" value="C:mitochondrial intermembrane space"/>
    <property type="evidence" value="ECO:0007669"/>
    <property type="project" value="TreeGrafter"/>
</dbReference>
<keyword evidence="7" id="KW-1015">Disulfide bond</keyword>
<keyword evidence="11" id="KW-1185">Reference proteome</keyword>
<dbReference type="Gene3D" id="1.10.287.2900">
    <property type="match status" value="1"/>
</dbReference>
<dbReference type="EMBL" id="CP031037">
    <property type="protein sequence ID" value="QDZ20532.1"/>
    <property type="molecule type" value="Genomic_DNA"/>
</dbReference>
<evidence type="ECO:0000313" key="11">
    <source>
        <dbReference type="Proteomes" id="UP000316726"/>
    </source>
</evidence>
<evidence type="ECO:0000256" key="3">
    <source>
        <dbReference type="ARBA" id="ARBA00022927"/>
    </source>
</evidence>
<evidence type="ECO:0000256" key="4">
    <source>
        <dbReference type="ARBA" id="ARBA00023002"/>
    </source>
</evidence>
<keyword evidence="2" id="KW-0813">Transport</keyword>
<dbReference type="PROSITE" id="PS51808">
    <property type="entry name" value="CHCH"/>
    <property type="match status" value="1"/>
</dbReference>
<feature type="region of interest" description="Disordered" evidence="9">
    <location>
        <begin position="1"/>
        <end position="22"/>
    </location>
</feature>